<evidence type="ECO:0000313" key="8">
    <source>
        <dbReference type="EMBL" id="KAL3778982.1"/>
    </source>
</evidence>
<keyword evidence="3 6" id="KW-0812">Transmembrane</keyword>
<feature type="transmembrane region" description="Helical" evidence="6">
    <location>
        <begin position="107"/>
        <end position="128"/>
    </location>
</feature>
<name>A0ABD3NTJ4_9STRA</name>
<dbReference type="InterPro" id="IPR003416">
    <property type="entry name" value="MgtC/SapB/SrpB/YhiD_fam"/>
</dbReference>
<keyword evidence="4 6" id="KW-1133">Transmembrane helix</keyword>
<evidence type="ECO:0000259" key="7">
    <source>
        <dbReference type="Pfam" id="PF02308"/>
    </source>
</evidence>
<dbReference type="PANTHER" id="PTHR33778:SF1">
    <property type="entry name" value="MAGNESIUM TRANSPORTER YHID-RELATED"/>
    <property type="match status" value="1"/>
</dbReference>
<dbReference type="PANTHER" id="PTHR33778">
    <property type="entry name" value="PROTEIN MGTC"/>
    <property type="match status" value="1"/>
</dbReference>
<comment type="caution">
    <text evidence="8">The sequence shown here is derived from an EMBL/GenBank/DDBJ whole genome shotgun (WGS) entry which is preliminary data.</text>
</comment>
<keyword evidence="5 6" id="KW-0472">Membrane</keyword>
<reference evidence="8 9" key="1">
    <citation type="submission" date="2024-10" db="EMBL/GenBank/DDBJ databases">
        <title>Updated reference genomes for cyclostephanoid diatoms.</title>
        <authorList>
            <person name="Roberts W.R."/>
            <person name="Alverson A.J."/>
        </authorList>
    </citation>
    <scope>NUCLEOTIDE SEQUENCE [LARGE SCALE GENOMIC DNA]</scope>
    <source>
        <strain evidence="8 9">AJA276-08</strain>
    </source>
</reference>
<evidence type="ECO:0000256" key="4">
    <source>
        <dbReference type="ARBA" id="ARBA00022989"/>
    </source>
</evidence>
<evidence type="ECO:0000256" key="1">
    <source>
        <dbReference type="ARBA" id="ARBA00004651"/>
    </source>
</evidence>
<feature type="domain" description="MgtC/SapB/SrpB/YhiD N-terminal" evidence="7">
    <location>
        <begin position="82"/>
        <end position="211"/>
    </location>
</feature>
<evidence type="ECO:0000256" key="2">
    <source>
        <dbReference type="ARBA" id="ARBA00022475"/>
    </source>
</evidence>
<protein>
    <recommendedName>
        <fullName evidence="7">MgtC/SapB/SrpB/YhiD N-terminal domain-containing protein</fullName>
    </recommendedName>
</protein>
<dbReference type="EMBL" id="JALLAZ020001191">
    <property type="protein sequence ID" value="KAL3778982.1"/>
    <property type="molecule type" value="Genomic_DNA"/>
</dbReference>
<dbReference type="PRINTS" id="PR01837">
    <property type="entry name" value="MGTCSAPBPROT"/>
</dbReference>
<dbReference type="GO" id="GO:0005886">
    <property type="term" value="C:plasma membrane"/>
    <property type="evidence" value="ECO:0007669"/>
    <property type="project" value="UniProtKB-SubCell"/>
</dbReference>
<feature type="transmembrane region" description="Helical" evidence="6">
    <location>
        <begin position="7"/>
        <end position="25"/>
    </location>
</feature>
<dbReference type="Pfam" id="PF02308">
    <property type="entry name" value="MgtC"/>
    <property type="match status" value="1"/>
</dbReference>
<dbReference type="Proteomes" id="UP001530315">
    <property type="component" value="Unassembled WGS sequence"/>
</dbReference>
<evidence type="ECO:0000256" key="6">
    <source>
        <dbReference type="SAM" id="Phobius"/>
    </source>
</evidence>
<accession>A0ABD3NTJ4</accession>
<evidence type="ECO:0000256" key="5">
    <source>
        <dbReference type="ARBA" id="ARBA00023136"/>
    </source>
</evidence>
<proteinExistence type="predicted"/>
<evidence type="ECO:0000313" key="9">
    <source>
        <dbReference type="Proteomes" id="UP001530315"/>
    </source>
</evidence>
<sequence>MPSNKEIVYIFLAIYVACTAVAVVVEPFATDLPCDHSAPSDSDGMPIKFPNALFEYQPCRVHERYLRLMGLTRQECRFGRHMVVSVVLGSLIGYERRSADRPAGIRTMSVVSLAACLFTLNSTFVFMIGPMHWDPARVSAAVPSGVGFLGAGLMVQDALKDDFTGHTHHTIKGIATAASVWLSAAVGVACGGGMYFAATFTSMLLLVLLRFGPRPPSARRPSSSSLQSLGEVGGRVDSIRGEARLEESSTLPIFRRGVHKSQSLNFH</sequence>
<evidence type="ECO:0000256" key="3">
    <source>
        <dbReference type="ARBA" id="ARBA00022692"/>
    </source>
</evidence>
<keyword evidence="2" id="KW-1003">Cell membrane</keyword>
<keyword evidence="9" id="KW-1185">Reference proteome</keyword>
<comment type="subcellular location">
    <subcellularLocation>
        <location evidence="1">Cell membrane</location>
        <topology evidence="1">Multi-pass membrane protein</topology>
    </subcellularLocation>
</comment>
<dbReference type="InterPro" id="IPR049177">
    <property type="entry name" value="MgtC_SapB_SrpB_YhiD_N"/>
</dbReference>
<dbReference type="AlphaFoldDB" id="A0ABD3NTJ4"/>
<feature type="transmembrane region" description="Helical" evidence="6">
    <location>
        <begin position="78"/>
        <end position="95"/>
    </location>
</feature>
<feature type="transmembrane region" description="Helical" evidence="6">
    <location>
        <begin position="140"/>
        <end position="159"/>
    </location>
</feature>
<gene>
    <name evidence="8" type="ORF">ACHAW5_006286</name>
</gene>
<organism evidence="8 9">
    <name type="scientific">Stephanodiscus triporus</name>
    <dbReference type="NCBI Taxonomy" id="2934178"/>
    <lineage>
        <taxon>Eukaryota</taxon>
        <taxon>Sar</taxon>
        <taxon>Stramenopiles</taxon>
        <taxon>Ochrophyta</taxon>
        <taxon>Bacillariophyta</taxon>
        <taxon>Coscinodiscophyceae</taxon>
        <taxon>Thalassiosirophycidae</taxon>
        <taxon>Stephanodiscales</taxon>
        <taxon>Stephanodiscaceae</taxon>
        <taxon>Stephanodiscus</taxon>
    </lineage>
</organism>